<dbReference type="InterPro" id="IPR052157">
    <property type="entry name" value="BCAA_transport_permease"/>
</dbReference>
<comment type="subcellular location">
    <subcellularLocation>
        <location evidence="1">Cell membrane</location>
        <topology evidence="1">Multi-pass membrane protein</topology>
    </subcellularLocation>
</comment>
<dbReference type="GO" id="GO:0022857">
    <property type="term" value="F:transmembrane transporter activity"/>
    <property type="evidence" value="ECO:0007669"/>
    <property type="project" value="InterPro"/>
</dbReference>
<evidence type="ECO:0000256" key="8">
    <source>
        <dbReference type="ARBA" id="ARBA00037998"/>
    </source>
</evidence>
<feature type="transmembrane region" description="Helical" evidence="9">
    <location>
        <begin position="135"/>
        <end position="155"/>
    </location>
</feature>
<evidence type="ECO:0000256" key="9">
    <source>
        <dbReference type="SAM" id="Phobius"/>
    </source>
</evidence>
<comment type="similarity">
    <text evidence="8">Belongs to the binding-protein-dependent transport system permease family. LivHM subfamily.</text>
</comment>
<dbReference type="InterPro" id="IPR001851">
    <property type="entry name" value="ABC_transp_permease"/>
</dbReference>
<evidence type="ECO:0000256" key="4">
    <source>
        <dbReference type="ARBA" id="ARBA00022692"/>
    </source>
</evidence>
<feature type="transmembrane region" description="Helical" evidence="9">
    <location>
        <begin position="36"/>
        <end position="54"/>
    </location>
</feature>
<dbReference type="PANTHER" id="PTHR11795:SF445">
    <property type="entry name" value="AMINO ACID ABC TRANSPORTER PERMEASE PROTEIN"/>
    <property type="match status" value="1"/>
</dbReference>
<dbReference type="GO" id="GO:0005886">
    <property type="term" value="C:plasma membrane"/>
    <property type="evidence" value="ECO:0007669"/>
    <property type="project" value="UniProtKB-SubCell"/>
</dbReference>
<keyword evidence="3" id="KW-1003">Cell membrane</keyword>
<dbReference type="PANTHER" id="PTHR11795">
    <property type="entry name" value="BRANCHED-CHAIN AMINO ACID TRANSPORT SYSTEM PERMEASE PROTEIN LIVH"/>
    <property type="match status" value="1"/>
</dbReference>
<feature type="transmembrane region" description="Helical" evidence="9">
    <location>
        <begin position="60"/>
        <end position="80"/>
    </location>
</feature>
<evidence type="ECO:0000256" key="6">
    <source>
        <dbReference type="ARBA" id="ARBA00022989"/>
    </source>
</evidence>
<dbReference type="CDD" id="cd06582">
    <property type="entry name" value="TM_PBP1_LivH_like"/>
    <property type="match status" value="1"/>
</dbReference>
<feature type="transmembrane region" description="Helical" evidence="9">
    <location>
        <begin position="183"/>
        <end position="207"/>
    </location>
</feature>
<accession>A0A212K4N9</accession>
<dbReference type="EMBL" id="FLUQ01000002">
    <property type="protein sequence ID" value="SBW06577.1"/>
    <property type="molecule type" value="Genomic_DNA"/>
</dbReference>
<keyword evidence="2" id="KW-0813">Transport</keyword>
<evidence type="ECO:0000256" key="5">
    <source>
        <dbReference type="ARBA" id="ARBA00022970"/>
    </source>
</evidence>
<dbReference type="AlphaFoldDB" id="A0A212K4N9"/>
<name>A0A212K4N9_9DELT</name>
<reference evidence="10" key="1">
    <citation type="submission" date="2016-04" db="EMBL/GenBank/DDBJ databases">
        <authorList>
            <person name="Evans L.H."/>
            <person name="Alamgir A."/>
            <person name="Owens N."/>
            <person name="Weber N.D."/>
            <person name="Virtaneva K."/>
            <person name="Barbian K."/>
            <person name="Babar A."/>
            <person name="Rosenke K."/>
        </authorList>
    </citation>
    <scope>NUCLEOTIDE SEQUENCE</scope>
    <source>
        <strain evidence="10">86</strain>
    </source>
</reference>
<keyword evidence="5" id="KW-0029">Amino-acid transport</keyword>
<keyword evidence="7 9" id="KW-0472">Membrane</keyword>
<sequence>MDLYLFLSILSAGLCMGGVYAMLAVPFNFQLGQLRVTNFAYGNLLMVAMYTVFICHNNDMPLWGTFAILLPLYFILGWFLRRYIVFTTNENVQILLTMGLAILIENLVQVIWGSFPRSLGGIEEGMMLGEVYVSVTRFKLLCLSLVVLGFGYFFLQRSWYGRCIRALVQQPAMAAVMGINTRSVACVAFAASFCYLAFTGYCLMQLYSVEPHTGHSFLGLCFLIAVLGGIGNLVGTVLSAFLIGIISAFISFYAPGYHDPIIFLFFIAMLLFKPSGLFGEA</sequence>
<evidence type="ECO:0000256" key="1">
    <source>
        <dbReference type="ARBA" id="ARBA00004651"/>
    </source>
</evidence>
<feature type="transmembrane region" description="Helical" evidence="9">
    <location>
        <begin position="6"/>
        <end position="29"/>
    </location>
</feature>
<keyword evidence="4 9" id="KW-0812">Transmembrane</keyword>
<evidence type="ECO:0000256" key="3">
    <source>
        <dbReference type="ARBA" id="ARBA00022475"/>
    </source>
</evidence>
<proteinExistence type="inferred from homology"/>
<dbReference type="Pfam" id="PF02653">
    <property type="entry name" value="BPD_transp_2"/>
    <property type="match status" value="1"/>
</dbReference>
<evidence type="ECO:0008006" key="11">
    <source>
        <dbReference type="Google" id="ProtNLM"/>
    </source>
</evidence>
<evidence type="ECO:0000313" key="10">
    <source>
        <dbReference type="EMBL" id="SBW06577.1"/>
    </source>
</evidence>
<keyword evidence="6 9" id="KW-1133">Transmembrane helix</keyword>
<evidence type="ECO:0000256" key="7">
    <source>
        <dbReference type="ARBA" id="ARBA00023136"/>
    </source>
</evidence>
<gene>
    <name evidence="10" type="ORF">KL86DPRO_20684</name>
</gene>
<evidence type="ECO:0000256" key="2">
    <source>
        <dbReference type="ARBA" id="ARBA00022448"/>
    </source>
</evidence>
<dbReference type="GO" id="GO:0006865">
    <property type="term" value="P:amino acid transport"/>
    <property type="evidence" value="ECO:0007669"/>
    <property type="project" value="UniProtKB-KW"/>
</dbReference>
<feature type="transmembrane region" description="Helical" evidence="9">
    <location>
        <begin position="92"/>
        <end position="115"/>
    </location>
</feature>
<organism evidence="10">
    <name type="scientific">uncultured delta proteobacterium</name>
    <dbReference type="NCBI Taxonomy" id="34034"/>
    <lineage>
        <taxon>Bacteria</taxon>
        <taxon>Deltaproteobacteria</taxon>
        <taxon>environmental samples</taxon>
    </lineage>
</organism>
<protein>
    <recommendedName>
        <fullName evidence="11">Branched-chain amino acid ABC transporter permease</fullName>
    </recommendedName>
</protein>